<dbReference type="PANTHER" id="PTHR12818">
    <property type="entry name" value="TRNA (ADENINE(37)-N6)-METHYLTRANSFERASE"/>
    <property type="match status" value="1"/>
</dbReference>
<evidence type="ECO:0000313" key="5">
    <source>
        <dbReference type="Proteomes" id="UP000000739"/>
    </source>
</evidence>
<dbReference type="SUPFAM" id="SSF118196">
    <property type="entry name" value="YaeB-like"/>
    <property type="match status" value="1"/>
</dbReference>
<dbReference type="AlphaFoldDB" id="B8FBQ2"/>
<dbReference type="CDD" id="cd09281">
    <property type="entry name" value="UPF0066"/>
    <property type="match status" value="1"/>
</dbReference>
<evidence type="ECO:0000256" key="2">
    <source>
        <dbReference type="ARBA" id="ARBA00033753"/>
    </source>
</evidence>
<dbReference type="InterPro" id="IPR036413">
    <property type="entry name" value="YaeB-like_sf"/>
</dbReference>
<proteinExistence type="inferred from homology"/>
<dbReference type="HOGENOM" id="CLU_013458_2_0_7"/>
<keyword evidence="1" id="KW-0949">S-adenosyl-L-methionine</keyword>
<dbReference type="NCBIfam" id="TIGR00104">
    <property type="entry name" value="tRNA_TsaA"/>
    <property type="match status" value="1"/>
</dbReference>
<keyword evidence="5" id="KW-1185">Reference proteome</keyword>
<dbReference type="InterPro" id="IPR040372">
    <property type="entry name" value="YaeB-like"/>
</dbReference>
<dbReference type="EMBL" id="CP001322">
    <property type="protein sequence ID" value="ACL04805.1"/>
    <property type="molecule type" value="Genomic_DNA"/>
</dbReference>
<dbReference type="eggNOG" id="COG1720">
    <property type="taxonomic scope" value="Bacteria"/>
</dbReference>
<reference evidence="4 5" key="1">
    <citation type="journal article" date="2012" name="Environ. Microbiol.">
        <title>The genome sequence of Desulfatibacillum alkenivorans AK-01: a blueprint for anaerobic alkane oxidation.</title>
        <authorList>
            <person name="Callaghan A.V."/>
            <person name="Morris B.E."/>
            <person name="Pereira I.A."/>
            <person name="McInerney M.J."/>
            <person name="Austin R.N."/>
            <person name="Groves J.T."/>
            <person name="Kukor J.J."/>
            <person name="Suflita J.M."/>
            <person name="Young L.Y."/>
            <person name="Zylstra G.J."/>
            <person name="Wawrik B."/>
        </authorList>
    </citation>
    <scope>NUCLEOTIDE SEQUENCE [LARGE SCALE GENOMIC DNA]</scope>
    <source>
        <strain evidence="4 5">AK-01</strain>
    </source>
</reference>
<dbReference type="InterPro" id="IPR036414">
    <property type="entry name" value="YaeB_N_sf"/>
</dbReference>
<organism evidence="4 5">
    <name type="scientific">Desulfatibacillum aliphaticivorans</name>
    <dbReference type="NCBI Taxonomy" id="218208"/>
    <lineage>
        <taxon>Bacteria</taxon>
        <taxon>Pseudomonadati</taxon>
        <taxon>Thermodesulfobacteriota</taxon>
        <taxon>Desulfobacteria</taxon>
        <taxon>Desulfobacterales</taxon>
        <taxon>Desulfatibacillaceae</taxon>
        <taxon>Desulfatibacillum</taxon>
    </lineage>
</organism>
<dbReference type="PANTHER" id="PTHR12818:SF0">
    <property type="entry name" value="TRNA (ADENINE(37)-N6)-METHYLTRANSFERASE"/>
    <property type="match status" value="1"/>
</dbReference>
<dbReference type="RefSeq" id="WP_015947865.1">
    <property type="nucleotide sequence ID" value="NC_011768.1"/>
</dbReference>
<dbReference type="Pfam" id="PF01980">
    <property type="entry name" value="TrmO_N"/>
    <property type="match status" value="1"/>
</dbReference>
<evidence type="ECO:0000259" key="3">
    <source>
        <dbReference type="PROSITE" id="PS51668"/>
    </source>
</evidence>
<evidence type="ECO:0000256" key="1">
    <source>
        <dbReference type="ARBA" id="ARBA00022691"/>
    </source>
</evidence>
<dbReference type="InterPro" id="IPR023370">
    <property type="entry name" value="TrmO-like_N"/>
</dbReference>
<evidence type="ECO:0000313" key="4">
    <source>
        <dbReference type="EMBL" id="ACL04805.1"/>
    </source>
</evidence>
<sequence>MAVVFEPIGIVHTAEKKMPRHCSISDVEGTLEIMPEFQAGLDDVKVGDRIVVLFHFHKSPAFSLELLHQTPPHGPKAKGVFSICSPVRPNAIGMSTLSVLDVQDNVIHVKGLDMMDGTPILDIKPVVTGGPD</sequence>
<comment type="similarity">
    <text evidence="2">Belongs to the tRNA methyltransferase O family.</text>
</comment>
<dbReference type="PROSITE" id="PS51668">
    <property type="entry name" value="TSAA_2"/>
    <property type="match status" value="1"/>
</dbReference>
<dbReference type="KEGG" id="dal:Dalk_3115"/>
<dbReference type="Gene3D" id="2.40.30.70">
    <property type="entry name" value="YaeB-like"/>
    <property type="match status" value="1"/>
</dbReference>
<name>B8FBQ2_DESAL</name>
<dbReference type="Proteomes" id="UP000000739">
    <property type="component" value="Chromosome"/>
</dbReference>
<accession>B8FBQ2</accession>
<protein>
    <recommendedName>
        <fullName evidence="3">TsaA-like domain-containing protein</fullName>
    </recommendedName>
</protein>
<feature type="domain" description="TsaA-like" evidence="3">
    <location>
        <begin position="5"/>
        <end position="132"/>
    </location>
</feature>
<gene>
    <name evidence="4" type="ordered locus">Dalk_3115</name>
</gene>